<dbReference type="AlphaFoldDB" id="A0A0L6UDJ2"/>
<evidence type="ECO:0000259" key="1">
    <source>
        <dbReference type="Pfam" id="PF12776"/>
    </source>
</evidence>
<comment type="caution">
    <text evidence="2">The sequence shown here is derived from an EMBL/GenBank/DDBJ whole genome shotgun (WGS) entry which is preliminary data.</text>
</comment>
<dbReference type="Pfam" id="PF12776">
    <property type="entry name" value="Myb_DNA-bind_3"/>
    <property type="match status" value="1"/>
</dbReference>
<gene>
    <name evidence="2" type="ORF">VP01_70g7</name>
</gene>
<dbReference type="OrthoDB" id="10577881at2759"/>
<reference evidence="2 3" key="1">
    <citation type="submission" date="2015-08" db="EMBL/GenBank/DDBJ databases">
        <title>Next Generation Sequencing and Analysis of the Genome of Puccinia sorghi L Schw, the Causal Agent of Maize Common Rust.</title>
        <authorList>
            <person name="Rochi L."/>
            <person name="Burguener G."/>
            <person name="Darino M."/>
            <person name="Turjanski A."/>
            <person name="Kreff E."/>
            <person name="Dieguez M.J."/>
            <person name="Sacco F."/>
        </authorList>
    </citation>
    <scope>NUCLEOTIDE SEQUENCE [LARGE SCALE GENOMIC DNA]</scope>
    <source>
        <strain evidence="2 3">RO10H11247</strain>
    </source>
</reference>
<proteinExistence type="predicted"/>
<evidence type="ECO:0000313" key="3">
    <source>
        <dbReference type="Proteomes" id="UP000037035"/>
    </source>
</evidence>
<dbReference type="InterPro" id="IPR024752">
    <property type="entry name" value="Myb/SANT-like_dom"/>
</dbReference>
<dbReference type="PANTHER" id="PTHR47072">
    <property type="match status" value="1"/>
</dbReference>
<keyword evidence="3" id="KW-1185">Reference proteome</keyword>
<dbReference type="VEuPathDB" id="FungiDB:VP01_70g7"/>
<evidence type="ECO:0000313" key="2">
    <source>
        <dbReference type="EMBL" id="KNZ46639.1"/>
    </source>
</evidence>
<dbReference type="EMBL" id="LAVV01012495">
    <property type="protein sequence ID" value="KNZ46639.1"/>
    <property type="molecule type" value="Genomic_DNA"/>
</dbReference>
<protein>
    <recommendedName>
        <fullName evidence="1">Myb/SANT-like domain-containing protein</fullName>
    </recommendedName>
</protein>
<name>A0A0L6UDJ2_9BASI</name>
<feature type="domain" description="Myb/SANT-like" evidence="1">
    <location>
        <begin position="38"/>
        <end position="97"/>
    </location>
</feature>
<dbReference type="Proteomes" id="UP000037035">
    <property type="component" value="Unassembled WGS sequence"/>
</dbReference>
<dbReference type="PANTHER" id="PTHR47072:SF4">
    <property type="entry name" value="MYB_SANT-LIKE DOMAIN-CONTAINING PROTEIN"/>
    <property type="match status" value="1"/>
</dbReference>
<organism evidence="2 3">
    <name type="scientific">Puccinia sorghi</name>
    <dbReference type="NCBI Taxonomy" id="27349"/>
    <lineage>
        <taxon>Eukaryota</taxon>
        <taxon>Fungi</taxon>
        <taxon>Dikarya</taxon>
        <taxon>Basidiomycota</taxon>
        <taxon>Pucciniomycotina</taxon>
        <taxon>Pucciniomycetes</taxon>
        <taxon>Pucciniales</taxon>
        <taxon>Pucciniaceae</taxon>
        <taxon>Puccinia</taxon>
    </lineage>
</organism>
<accession>A0A0L6UDJ2</accession>
<sequence length="100" mass="11239">MSDSEEGKPQPLPSLQLSLRVALQPQSAESDTKNPHIWSTIDKTKLLEQLFDESSAGRATDNGNLKKEGRTNVMNKLNEHFGLNLNHDQIKNQKTVLQML</sequence>